<dbReference type="Proteomes" id="UP000008827">
    <property type="component" value="Chromosome 13"/>
</dbReference>
<name>A0A0R0GJV3_SOYBN</name>
<organism evidence="1">
    <name type="scientific">Glycine max</name>
    <name type="common">Soybean</name>
    <name type="synonym">Glycine hispida</name>
    <dbReference type="NCBI Taxonomy" id="3847"/>
    <lineage>
        <taxon>Eukaryota</taxon>
        <taxon>Viridiplantae</taxon>
        <taxon>Streptophyta</taxon>
        <taxon>Embryophyta</taxon>
        <taxon>Tracheophyta</taxon>
        <taxon>Spermatophyta</taxon>
        <taxon>Magnoliopsida</taxon>
        <taxon>eudicotyledons</taxon>
        <taxon>Gunneridae</taxon>
        <taxon>Pentapetalae</taxon>
        <taxon>rosids</taxon>
        <taxon>fabids</taxon>
        <taxon>Fabales</taxon>
        <taxon>Fabaceae</taxon>
        <taxon>Papilionoideae</taxon>
        <taxon>50 kb inversion clade</taxon>
        <taxon>NPAAA clade</taxon>
        <taxon>indigoferoid/millettioid clade</taxon>
        <taxon>Phaseoleae</taxon>
        <taxon>Glycine</taxon>
        <taxon>Glycine subgen. Soja</taxon>
    </lineage>
</organism>
<dbReference type="EnsemblPlants" id="KRH18737">
    <property type="protein sequence ID" value="KRH18737"/>
    <property type="gene ID" value="GLYMA_13G080000"/>
</dbReference>
<reference evidence="2" key="2">
    <citation type="submission" date="2018-02" db="UniProtKB">
        <authorList>
            <consortium name="EnsemblPlants"/>
        </authorList>
    </citation>
    <scope>IDENTIFICATION</scope>
    <source>
        <strain evidence="2">Williams 82</strain>
    </source>
</reference>
<dbReference type="InParanoid" id="A0A0R0GJV3"/>
<protein>
    <submittedName>
        <fullName evidence="1 2">Uncharacterized protein</fullName>
    </submittedName>
</protein>
<evidence type="ECO:0000313" key="2">
    <source>
        <dbReference type="EnsemblPlants" id="KRH18737"/>
    </source>
</evidence>
<reference evidence="1 2" key="1">
    <citation type="journal article" date="2010" name="Nature">
        <title>Genome sequence of the palaeopolyploid soybean.</title>
        <authorList>
            <person name="Schmutz J."/>
            <person name="Cannon S.B."/>
            <person name="Schlueter J."/>
            <person name="Ma J."/>
            <person name="Mitros T."/>
            <person name="Nelson W."/>
            <person name="Hyten D.L."/>
            <person name="Song Q."/>
            <person name="Thelen J.J."/>
            <person name="Cheng J."/>
            <person name="Xu D."/>
            <person name="Hellsten U."/>
            <person name="May G.D."/>
            <person name="Yu Y."/>
            <person name="Sakurai T."/>
            <person name="Umezawa T."/>
            <person name="Bhattacharyya M.K."/>
            <person name="Sandhu D."/>
            <person name="Valliyodan B."/>
            <person name="Lindquist E."/>
            <person name="Peto M."/>
            <person name="Grant D."/>
            <person name="Shu S."/>
            <person name="Goodstein D."/>
            <person name="Barry K."/>
            <person name="Futrell-Griggs M."/>
            <person name="Abernathy B."/>
            <person name="Du J."/>
            <person name="Tian Z."/>
            <person name="Zhu L."/>
            <person name="Gill N."/>
            <person name="Joshi T."/>
            <person name="Libault M."/>
            <person name="Sethuraman A."/>
            <person name="Zhang X.-C."/>
            <person name="Shinozaki K."/>
            <person name="Nguyen H.T."/>
            <person name="Wing R.A."/>
            <person name="Cregan P."/>
            <person name="Specht J."/>
            <person name="Grimwood J."/>
            <person name="Rokhsar D."/>
            <person name="Stacey G."/>
            <person name="Shoemaker R.C."/>
            <person name="Jackson S.A."/>
        </authorList>
    </citation>
    <scope>NUCLEOTIDE SEQUENCE</scope>
    <source>
        <strain evidence="2">cv. Williams 82</strain>
        <tissue evidence="1">Callus</tissue>
    </source>
</reference>
<proteinExistence type="predicted"/>
<accession>A0A0R0GJV3</accession>
<dbReference type="Gramene" id="KRH18737">
    <property type="protein sequence ID" value="KRH18737"/>
    <property type="gene ID" value="GLYMA_13G080000"/>
</dbReference>
<sequence>MDYGVDMPISSSPTFRPHKQNLRNLLTSSLSFQLLSLLPHDITLWDLPFQLHFFSSIRFKFEKLLKGTNFSMIQTNNLWIIHFIIYHNYFNHA</sequence>
<evidence type="ECO:0000313" key="1">
    <source>
        <dbReference type="EMBL" id="KRH18737.1"/>
    </source>
</evidence>
<dbReference type="EMBL" id="CM000846">
    <property type="protein sequence ID" value="KRH18737.1"/>
    <property type="molecule type" value="Genomic_DNA"/>
</dbReference>
<dbReference type="AlphaFoldDB" id="A0A0R0GJV3"/>
<keyword evidence="3" id="KW-1185">Reference proteome</keyword>
<gene>
    <name evidence="1" type="ORF">GLYMA_13G080000</name>
</gene>
<reference evidence="1" key="3">
    <citation type="submission" date="2018-07" db="EMBL/GenBank/DDBJ databases">
        <title>WGS assembly of Glycine max.</title>
        <authorList>
            <person name="Schmutz J."/>
            <person name="Cannon S."/>
            <person name="Schlueter J."/>
            <person name="Ma J."/>
            <person name="Mitros T."/>
            <person name="Nelson W."/>
            <person name="Hyten D."/>
            <person name="Song Q."/>
            <person name="Thelen J."/>
            <person name="Cheng J."/>
            <person name="Xu D."/>
            <person name="Hellsten U."/>
            <person name="May G."/>
            <person name="Yu Y."/>
            <person name="Sakurai T."/>
            <person name="Umezawa T."/>
            <person name="Bhattacharyya M."/>
            <person name="Sandhu D."/>
            <person name="Valliyodan B."/>
            <person name="Lindquist E."/>
            <person name="Peto M."/>
            <person name="Grant D."/>
            <person name="Shu S."/>
            <person name="Goodstein D."/>
            <person name="Barry K."/>
            <person name="Futrell-Griggs M."/>
            <person name="Abernathy B."/>
            <person name="Du J."/>
            <person name="Tian Z."/>
            <person name="Zhu L."/>
            <person name="Gill N."/>
            <person name="Joshi T."/>
            <person name="Libault M."/>
            <person name="Sethuraman A."/>
            <person name="Zhang X."/>
            <person name="Shinozaki K."/>
            <person name="Nguyen H."/>
            <person name="Wing R."/>
            <person name="Cregan P."/>
            <person name="Specht J."/>
            <person name="Grimwood J."/>
            <person name="Rokhsar D."/>
            <person name="Stacey G."/>
            <person name="Shoemaker R."/>
            <person name="Jackson S."/>
        </authorList>
    </citation>
    <scope>NUCLEOTIDE SEQUENCE</scope>
    <source>
        <tissue evidence="1">Callus</tissue>
    </source>
</reference>
<evidence type="ECO:0000313" key="3">
    <source>
        <dbReference type="Proteomes" id="UP000008827"/>
    </source>
</evidence>